<evidence type="ECO:0000313" key="3">
    <source>
        <dbReference type="Proteomes" id="UP001642540"/>
    </source>
</evidence>
<gene>
    <name evidence="2" type="ORF">ODALV1_LOCUS24614</name>
</gene>
<dbReference type="Gene3D" id="3.40.50.10190">
    <property type="entry name" value="BRCT domain"/>
    <property type="match status" value="1"/>
</dbReference>
<evidence type="ECO:0000256" key="1">
    <source>
        <dbReference type="SAM" id="MobiDB-lite"/>
    </source>
</evidence>
<dbReference type="EMBL" id="CAXLJM020000092">
    <property type="protein sequence ID" value="CAL8132432.1"/>
    <property type="molecule type" value="Genomic_DNA"/>
</dbReference>
<protein>
    <recommendedName>
        <fullName evidence="4">BRCT domain-containing protein</fullName>
    </recommendedName>
</protein>
<accession>A0ABP1RPM3</accession>
<keyword evidence="3" id="KW-1185">Reference proteome</keyword>
<proteinExistence type="predicted"/>
<comment type="caution">
    <text evidence="2">The sequence shown here is derived from an EMBL/GenBank/DDBJ whole genome shotgun (WGS) entry which is preliminary data.</text>
</comment>
<feature type="region of interest" description="Disordered" evidence="1">
    <location>
        <begin position="1"/>
        <end position="23"/>
    </location>
</feature>
<sequence>MDTGNHLKVCPPQPTSSSRTNHTSTVPKPFEFCVFCFNPKIQSPMWSAKEKINLLENFFRFLPQGPRKFPNGIDGEMLNFCGTCGFDKILLKAWEFQIKLNNMLAEVGKVVEEKEPDMFEKLYGNHDGGPTNSVEDTKTLLEIMKLRSNISVGYRMTQSAPDSVVNLAQMKMEMECEDEVLVEEPMSIQNIELYMGEPAEEVNPTYFTNLTIIKSEESMDELTRREDVGSSTSKNCEVGRMYDLGEDLEHPLEVQEADTEMVGGCGISNIRSLHEMGHKENQNASASVEQPCSKVKAKGGSRRNVSIIFPIALPNPPKFMLALPPWEALEAAKIVRQLGGFVSAAQGFDQSCHALVTAFLGPGEKISGSIISGKVVVRMQYLHLCQHFGKFVPIEKRYAWPYTVEEVAHARKLAEAEKQEDSDMS</sequence>
<dbReference type="SUPFAM" id="SSF52113">
    <property type="entry name" value="BRCT domain"/>
    <property type="match status" value="1"/>
</dbReference>
<reference evidence="2 3" key="1">
    <citation type="submission" date="2024-08" db="EMBL/GenBank/DDBJ databases">
        <authorList>
            <person name="Cucini C."/>
            <person name="Frati F."/>
        </authorList>
    </citation>
    <scope>NUCLEOTIDE SEQUENCE [LARGE SCALE GENOMIC DNA]</scope>
</reference>
<dbReference type="InterPro" id="IPR036420">
    <property type="entry name" value="BRCT_dom_sf"/>
</dbReference>
<dbReference type="Proteomes" id="UP001642540">
    <property type="component" value="Unassembled WGS sequence"/>
</dbReference>
<evidence type="ECO:0008006" key="4">
    <source>
        <dbReference type="Google" id="ProtNLM"/>
    </source>
</evidence>
<organism evidence="2 3">
    <name type="scientific">Orchesella dallaii</name>
    <dbReference type="NCBI Taxonomy" id="48710"/>
    <lineage>
        <taxon>Eukaryota</taxon>
        <taxon>Metazoa</taxon>
        <taxon>Ecdysozoa</taxon>
        <taxon>Arthropoda</taxon>
        <taxon>Hexapoda</taxon>
        <taxon>Collembola</taxon>
        <taxon>Entomobryomorpha</taxon>
        <taxon>Entomobryoidea</taxon>
        <taxon>Orchesellidae</taxon>
        <taxon>Orchesellinae</taxon>
        <taxon>Orchesella</taxon>
    </lineage>
</organism>
<evidence type="ECO:0000313" key="2">
    <source>
        <dbReference type="EMBL" id="CAL8132432.1"/>
    </source>
</evidence>
<name>A0ABP1RPM3_9HEXA</name>